<dbReference type="Proteomes" id="UP000000742">
    <property type="component" value="Chromosome"/>
</dbReference>
<feature type="transmembrane region" description="Helical" evidence="1">
    <location>
        <begin position="66"/>
        <end position="99"/>
    </location>
</feature>
<dbReference type="AlphaFoldDB" id="B7GJ06"/>
<dbReference type="EMBL" id="CP000922">
    <property type="protein sequence ID" value="ACJ32552.1"/>
    <property type="molecule type" value="Genomic_DNA"/>
</dbReference>
<gene>
    <name evidence="2" type="ordered locus">Aflv_0168</name>
</gene>
<evidence type="ECO:0000256" key="1">
    <source>
        <dbReference type="SAM" id="Phobius"/>
    </source>
</evidence>
<keyword evidence="1" id="KW-0472">Membrane</keyword>
<organism evidence="2 3">
    <name type="scientific">Anoxybacillus flavithermus (strain DSM 21510 / WK1)</name>
    <dbReference type="NCBI Taxonomy" id="491915"/>
    <lineage>
        <taxon>Bacteria</taxon>
        <taxon>Bacillati</taxon>
        <taxon>Bacillota</taxon>
        <taxon>Bacilli</taxon>
        <taxon>Bacillales</taxon>
        <taxon>Anoxybacillaceae</taxon>
        <taxon>Anoxybacillus</taxon>
    </lineage>
</organism>
<dbReference type="KEGG" id="afl:Aflv_0168"/>
<protein>
    <submittedName>
        <fullName evidence="2">Uncharacterized conserved protein</fullName>
    </submittedName>
</protein>
<proteinExistence type="predicted"/>
<keyword evidence="1" id="KW-1133">Transmembrane helix</keyword>
<keyword evidence="1" id="KW-0812">Transmembrane</keyword>
<evidence type="ECO:0000313" key="2">
    <source>
        <dbReference type="EMBL" id="ACJ32552.1"/>
    </source>
</evidence>
<dbReference type="HOGENOM" id="CLU_161922_0_0_9"/>
<evidence type="ECO:0000313" key="3">
    <source>
        <dbReference type="Proteomes" id="UP000000742"/>
    </source>
</evidence>
<name>B7GJ06_ANOFW</name>
<dbReference type="STRING" id="491915.Aflv_0168"/>
<reference evidence="2 3" key="1">
    <citation type="journal article" date="2008" name="Genome Biol.">
        <title>Encapsulated in silica: genome, proteome and physiology of the thermophilic bacterium Anoxybacillus flavithermus WK1.</title>
        <authorList>
            <person name="Saw J.H."/>
            <person name="Mountain B.W."/>
            <person name="Feng L."/>
            <person name="Omelchenko M.V."/>
            <person name="Hou S."/>
            <person name="Saito J.A."/>
            <person name="Stott M.B."/>
            <person name="Li D."/>
            <person name="Zhao G."/>
            <person name="Wu J."/>
            <person name="Galperin M.Y."/>
            <person name="Koonin E.V."/>
            <person name="Makarova K.S."/>
            <person name="Wolf Y.I."/>
            <person name="Rigden D.J."/>
            <person name="Dunfield P.F."/>
            <person name="Wang L."/>
            <person name="Alam M."/>
        </authorList>
    </citation>
    <scope>NUCLEOTIDE SEQUENCE [LARGE SCALE GENOMIC DNA]</scope>
    <source>
        <strain evidence="3">DSM 21510 / WK1</strain>
    </source>
</reference>
<feature type="transmembrane region" description="Helical" evidence="1">
    <location>
        <begin position="21"/>
        <end position="51"/>
    </location>
</feature>
<dbReference type="eggNOG" id="ENOG5031SCS">
    <property type="taxonomic scope" value="Bacteria"/>
</dbReference>
<accession>B7GJ06</accession>
<sequence>MRIDKMKARKEAKGMLKKIGLLVAGGMAVLVLMFHLGPLVGLAISLAILYYAVKKFFKADSAFGKIVWALIGLAALMVSVSNVPALVAIVAAYVLYVVYKKWNEPQEVVQVVDDPFVNFEKQWAELQKHY</sequence>